<dbReference type="EMBL" id="HG994580">
    <property type="protein sequence ID" value="CAF2774006.1"/>
    <property type="molecule type" value="Genomic_DNA"/>
</dbReference>
<organism evidence="17 18">
    <name type="scientific">Lepeophtheirus salmonis</name>
    <name type="common">Salmon louse</name>
    <name type="synonym">Caligus salmonis</name>
    <dbReference type="NCBI Taxonomy" id="72036"/>
    <lineage>
        <taxon>Eukaryota</taxon>
        <taxon>Metazoa</taxon>
        <taxon>Ecdysozoa</taxon>
        <taxon>Arthropoda</taxon>
        <taxon>Crustacea</taxon>
        <taxon>Multicrustacea</taxon>
        <taxon>Hexanauplia</taxon>
        <taxon>Copepoda</taxon>
        <taxon>Siphonostomatoida</taxon>
        <taxon>Caligidae</taxon>
        <taxon>Lepeophtheirus</taxon>
    </lineage>
</organism>
<dbReference type="AlphaFoldDB" id="A0A7R8CD82"/>
<evidence type="ECO:0000256" key="4">
    <source>
        <dbReference type="ARBA" id="ARBA00005189"/>
    </source>
</evidence>
<evidence type="ECO:0000256" key="6">
    <source>
        <dbReference type="ARBA" id="ARBA00012487"/>
    </source>
</evidence>
<evidence type="ECO:0000256" key="14">
    <source>
        <dbReference type="ARBA" id="ARBA00023209"/>
    </source>
</evidence>
<sequence>MSEVRQRIVGGGGESEDPPREIADEGPSKEIGQDKGGKWGEVLNAALSGLPPRWKNWVIREIFTWLMIGGFGLIIYGGPLTLMLTTFYVQVKCFSEIINIGYAVYKVHNLPWFRSLSWYFLITSNYFFYGESLVDSFGVLINRVDFLPFLVRHHRFISFSMYCLGFVCLTLSFKTCLRDSFGSSCPSSCSVPKKTWEGFIGGGFATVFMSLSLSYFVCQHSYLICPIEYNESLGRMSHWDCEPSSNFLPQEFKLPETLANMRNVVTGGSETIILYPFLLHCFFMSIFASVIGPFGGFFASGFKRAFKIKDFGDIIPGHGGIMDRFDCQFLMATFEELDAVV</sequence>
<evidence type="ECO:0000256" key="15">
    <source>
        <dbReference type="ARBA" id="ARBA00023264"/>
    </source>
</evidence>
<evidence type="ECO:0000256" key="11">
    <source>
        <dbReference type="ARBA" id="ARBA00022989"/>
    </source>
</evidence>
<dbReference type="EC" id="2.7.7.41" evidence="6 16"/>
<comment type="similarity">
    <text evidence="5 16">Belongs to the CDS family.</text>
</comment>
<keyword evidence="11" id="KW-1133">Transmembrane helix</keyword>
<comment type="pathway">
    <text evidence="4">Lipid metabolism.</text>
</comment>
<dbReference type="Pfam" id="PF01148">
    <property type="entry name" value="CTP_transf_1"/>
    <property type="match status" value="2"/>
</dbReference>
<proteinExistence type="inferred from homology"/>
<evidence type="ECO:0000256" key="3">
    <source>
        <dbReference type="ARBA" id="ARBA00005119"/>
    </source>
</evidence>
<evidence type="ECO:0000256" key="10">
    <source>
        <dbReference type="ARBA" id="ARBA00022695"/>
    </source>
</evidence>
<dbReference type="InterPro" id="IPR016720">
    <property type="entry name" value="PC_Trfase_euk"/>
</dbReference>
<keyword evidence="18" id="KW-1185">Reference proteome</keyword>
<dbReference type="OrthoDB" id="10260889at2759"/>
<name>A0A7R8CD82_LEPSM</name>
<accession>A0A7R8CD82</accession>
<evidence type="ECO:0000256" key="8">
    <source>
        <dbReference type="ARBA" id="ARBA00022679"/>
    </source>
</evidence>
<comment type="subcellular location">
    <subcellularLocation>
        <location evidence="2">Membrane</location>
        <topology evidence="2">Multi-pass membrane protein</topology>
    </subcellularLocation>
</comment>
<evidence type="ECO:0000256" key="13">
    <source>
        <dbReference type="ARBA" id="ARBA00023136"/>
    </source>
</evidence>
<dbReference type="PANTHER" id="PTHR13773">
    <property type="entry name" value="PHOSPHATIDATE CYTIDYLYLTRANSFERASE"/>
    <property type="match status" value="1"/>
</dbReference>
<evidence type="ECO:0000256" key="16">
    <source>
        <dbReference type="RuleBase" id="RU003938"/>
    </source>
</evidence>
<keyword evidence="15" id="KW-1208">Phospholipid metabolism</keyword>
<dbReference type="UniPathway" id="UPA00557">
    <property type="reaction ID" value="UER00614"/>
</dbReference>
<evidence type="ECO:0000256" key="2">
    <source>
        <dbReference type="ARBA" id="ARBA00004141"/>
    </source>
</evidence>
<evidence type="ECO:0000313" key="17">
    <source>
        <dbReference type="EMBL" id="CAF2774006.1"/>
    </source>
</evidence>
<keyword evidence="12" id="KW-0443">Lipid metabolism</keyword>
<evidence type="ECO:0000256" key="12">
    <source>
        <dbReference type="ARBA" id="ARBA00023098"/>
    </source>
</evidence>
<evidence type="ECO:0000256" key="5">
    <source>
        <dbReference type="ARBA" id="ARBA00010185"/>
    </source>
</evidence>
<keyword evidence="9 16" id="KW-0812">Transmembrane</keyword>
<dbReference type="GO" id="GO:0004605">
    <property type="term" value="F:phosphatidate cytidylyltransferase activity"/>
    <property type="evidence" value="ECO:0007669"/>
    <property type="project" value="UniProtKB-EC"/>
</dbReference>
<keyword evidence="8 16" id="KW-0808">Transferase</keyword>
<protein>
    <recommendedName>
        <fullName evidence="6 16">Phosphatidate cytidylyltransferase</fullName>
        <ecNumber evidence="6 16">2.7.7.41</ecNumber>
    </recommendedName>
</protein>
<keyword evidence="13" id="KW-0472">Membrane</keyword>
<keyword evidence="10 16" id="KW-0548">Nucleotidyltransferase</keyword>
<evidence type="ECO:0000256" key="1">
    <source>
        <dbReference type="ARBA" id="ARBA00001698"/>
    </source>
</evidence>
<dbReference type="PROSITE" id="PS01315">
    <property type="entry name" value="CDS"/>
    <property type="match status" value="1"/>
</dbReference>
<dbReference type="Proteomes" id="UP000675881">
    <property type="component" value="Chromosome 1"/>
</dbReference>
<dbReference type="GO" id="GO:0005789">
    <property type="term" value="C:endoplasmic reticulum membrane"/>
    <property type="evidence" value="ECO:0007669"/>
    <property type="project" value="TreeGrafter"/>
</dbReference>
<keyword evidence="14" id="KW-0594">Phospholipid biosynthesis</keyword>
<evidence type="ECO:0000256" key="9">
    <source>
        <dbReference type="ARBA" id="ARBA00022692"/>
    </source>
</evidence>
<dbReference type="GO" id="GO:0016024">
    <property type="term" value="P:CDP-diacylglycerol biosynthetic process"/>
    <property type="evidence" value="ECO:0007669"/>
    <property type="project" value="UniProtKB-UniPathway"/>
</dbReference>
<dbReference type="PANTHER" id="PTHR13773:SF8">
    <property type="entry name" value="PHOSPHATIDATE CYTIDYLYLTRANSFERASE, PHOTORECEPTOR-SPECIFIC"/>
    <property type="match status" value="1"/>
</dbReference>
<dbReference type="InterPro" id="IPR000374">
    <property type="entry name" value="PC_trans"/>
</dbReference>
<evidence type="ECO:0000256" key="7">
    <source>
        <dbReference type="ARBA" id="ARBA00022516"/>
    </source>
</evidence>
<gene>
    <name evidence="17" type="ORF">LSAA_2008</name>
</gene>
<keyword evidence="7" id="KW-0444">Lipid biosynthesis</keyword>
<reference evidence="17" key="1">
    <citation type="submission" date="2021-02" db="EMBL/GenBank/DDBJ databases">
        <authorList>
            <person name="Bekaert M."/>
        </authorList>
    </citation>
    <scope>NUCLEOTIDE SEQUENCE</scope>
    <source>
        <strain evidence="17">IoA-00</strain>
    </source>
</reference>
<comment type="pathway">
    <text evidence="3 16">Phospholipid metabolism; CDP-diacylglycerol biosynthesis; CDP-diacylglycerol from sn-glycerol 3-phosphate: step 3/3.</text>
</comment>
<evidence type="ECO:0000313" key="18">
    <source>
        <dbReference type="Proteomes" id="UP000675881"/>
    </source>
</evidence>
<comment type="catalytic activity">
    <reaction evidence="1 16">
        <text>a 1,2-diacyl-sn-glycero-3-phosphate + CTP + H(+) = a CDP-1,2-diacyl-sn-glycerol + diphosphate</text>
        <dbReference type="Rhea" id="RHEA:16229"/>
        <dbReference type="ChEBI" id="CHEBI:15378"/>
        <dbReference type="ChEBI" id="CHEBI:33019"/>
        <dbReference type="ChEBI" id="CHEBI:37563"/>
        <dbReference type="ChEBI" id="CHEBI:58332"/>
        <dbReference type="ChEBI" id="CHEBI:58608"/>
        <dbReference type="EC" id="2.7.7.41"/>
    </reaction>
</comment>